<dbReference type="EMBL" id="GBRH01237356">
    <property type="protein sequence ID" value="JAD60539.1"/>
    <property type="molecule type" value="Transcribed_RNA"/>
</dbReference>
<feature type="transmembrane region" description="Helical" evidence="1">
    <location>
        <begin position="12"/>
        <end position="30"/>
    </location>
</feature>
<keyword evidence="1" id="KW-1133">Transmembrane helix</keyword>
<keyword evidence="1" id="KW-0812">Transmembrane</keyword>
<organism evidence="2">
    <name type="scientific">Arundo donax</name>
    <name type="common">Giant reed</name>
    <name type="synonym">Donax arundinaceus</name>
    <dbReference type="NCBI Taxonomy" id="35708"/>
    <lineage>
        <taxon>Eukaryota</taxon>
        <taxon>Viridiplantae</taxon>
        <taxon>Streptophyta</taxon>
        <taxon>Embryophyta</taxon>
        <taxon>Tracheophyta</taxon>
        <taxon>Spermatophyta</taxon>
        <taxon>Magnoliopsida</taxon>
        <taxon>Liliopsida</taxon>
        <taxon>Poales</taxon>
        <taxon>Poaceae</taxon>
        <taxon>PACMAD clade</taxon>
        <taxon>Arundinoideae</taxon>
        <taxon>Arundineae</taxon>
        <taxon>Arundo</taxon>
    </lineage>
</organism>
<dbReference type="AlphaFoldDB" id="A0A0A9B9B1"/>
<evidence type="ECO:0000256" key="1">
    <source>
        <dbReference type="SAM" id="Phobius"/>
    </source>
</evidence>
<reference evidence="2" key="1">
    <citation type="submission" date="2014-09" db="EMBL/GenBank/DDBJ databases">
        <authorList>
            <person name="Magalhaes I.L.F."/>
            <person name="Oliveira U."/>
            <person name="Santos F.R."/>
            <person name="Vidigal T.H.D.A."/>
            <person name="Brescovit A.D."/>
            <person name="Santos A.J."/>
        </authorList>
    </citation>
    <scope>NUCLEOTIDE SEQUENCE</scope>
    <source>
        <tissue evidence="2">Shoot tissue taken approximately 20 cm above the soil surface</tissue>
    </source>
</reference>
<name>A0A0A9B9B1_ARUDO</name>
<keyword evidence="1" id="KW-0472">Membrane</keyword>
<protein>
    <submittedName>
        <fullName evidence="2">Uncharacterized protein</fullName>
    </submittedName>
</protein>
<reference evidence="2" key="2">
    <citation type="journal article" date="2015" name="Data Brief">
        <title>Shoot transcriptome of the giant reed, Arundo donax.</title>
        <authorList>
            <person name="Barrero R.A."/>
            <person name="Guerrero F.D."/>
            <person name="Moolhuijzen P."/>
            <person name="Goolsby J.A."/>
            <person name="Tidwell J."/>
            <person name="Bellgard S.E."/>
            <person name="Bellgard M.I."/>
        </authorList>
    </citation>
    <scope>NUCLEOTIDE SEQUENCE</scope>
    <source>
        <tissue evidence="2">Shoot tissue taken approximately 20 cm above the soil surface</tissue>
    </source>
</reference>
<accession>A0A0A9B9B1</accession>
<evidence type="ECO:0000313" key="2">
    <source>
        <dbReference type="EMBL" id="JAD60539.1"/>
    </source>
</evidence>
<proteinExistence type="predicted"/>
<sequence length="59" mass="6808">MSTEQIIVSRKLVLLQGASIFLALYTPATYQPIKKLSLRGKPPPRYFAKREVSRCRTER</sequence>